<dbReference type="InterPro" id="IPR019613">
    <property type="entry name" value="DUF4198"/>
</dbReference>
<accession>A0A2N9AW18</accession>
<reference evidence="2" key="1">
    <citation type="submission" date="2017-10" db="EMBL/GenBank/DDBJ databases">
        <authorList>
            <person name="Regsiter A."/>
            <person name="William W."/>
        </authorList>
    </citation>
    <scope>NUCLEOTIDE SEQUENCE [LARGE SCALE GENOMIC DNA]</scope>
</reference>
<name>A0A2N9AW18_METEX</name>
<proteinExistence type="predicted"/>
<protein>
    <recommendedName>
        <fullName evidence="3">ABC-type Co2+ transport system, periplasmic component</fullName>
    </recommendedName>
</protein>
<evidence type="ECO:0000313" key="2">
    <source>
        <dbReference type="Proteomes" id="UP000233769"/>
    </source>
</evidence>
<dbReference type="Proteomes" id="UP000233769">
    <property type="component" value="Chromosome tk0001"/>
</dbReference>
<evidence type="ECO:0000313" key="1">
    <source>
        <dbReference type="EMBL" id="SOR31531.1"/>
    </source>
</evidence>
<evidence type="ECO:0008006" key="3">
    <source>
        <dbReference type="Google" id="ProtNLM"/>
    </source>
</evidence>
<dbReference type="AlphaFoldDB" id="A0A2N9AW18"/>
<gene>
    <name evidence="1" type="ORF">TK0001_4946</name>
</gene>
<dbReference type="EMBL" id="LT962688">
    <property type="protein sequence ID" value="SOR31531.1"/>
    <property type="molecule type" value="Genomic_DNA"/>
</dbReference>
<dbReference type="Pfam" id="PF10670">
    <property type="entry name" value="DUF4198"/>
    <property type="match status" value="1"/>
</dbReference>
<organism evidence="1 2">
    <name type="scientific">Methylorubrum extorquens</name>
    <name type="common">Methylobacterium dichloromethanicum</name>
    <name type="synonym">Methylobacterium extorquens</name>
    <dbReference type="NCBI Taxonomy" id="408"/>
    <lineage>
        <taxon>Bacteria</taxon>
        <taxon>Pseudomonadati</taxon>
        <taxon>Pseudomonadota</taxon>
        <taxon>Alphaproteobacteria</taxon>
        <taxon>Hyphomicrobiales</taxon>
        <taxon>Methylobacteriaceae</taxon>
        <taxon>Methylorubrum</taxon>
    </lineage>
</organism>
<sequence length="302" mass="31191">MEIRVIALCGSMTSATTVPGPTPNPQATVSPPAAAAAIFTGPPRPVGFARNSVTGSISTMRHTALLAAFLALTAPAAAHDIWLDPAGNGVQILYGHPHEPELPSAAKLMSLTAYEPSGAVALNAKLQTGAMPALKAAHQGDALFAAAYDNGYWVRLPDGSYRNASKRMLPQADKSLWSVKFAKAVSGPTAPWDKIVGQPLEIVPLEEPAAASGQIRVRVLFEGRPLDGASVVATDGVNFKSEADQARATTDAQGVAVVSLRSAGPQVLGVSHRVSPSQTPALADADSYGATLAFTVTDPKTN</sequence>